<dbReference type="InterPro" id="IPR036236">
    <property type="entry name" value="Znf_C2H2_sf"/>
</dbReference>
<dbReference type="PANTHER" id="PTHR13267">
    <property type="entry name" value="ZINC FINGER PROTEIN 277"/>
    <property type="match status" value="1"/>
</dbReference>
<evidence type="ECO:0000256" key="4">
    <source>
        <dbReference type="ARBA" id="ARBA00034119"/>
    </source>
</evidence>
<name>A0A6P6Y560_DERPT</name>
<proteinExistence type="inferred from homology"/>
<evidence type="ECO:0000256" key="2">
    <source>
        <dbReference type="ARBA" id="ARBA00022771"/>
    </source>
</evidence>
<dbReference type="OMA" id="YDRFYLI"/>
<dbReference type="PROSITE" id="PS00028">
    <property type="entry name" value="ZINC_FINGER_C2H2_1"/>
    <property type="match status" value="2"/>
</dbReference>
<dbReference type="Pfam" id="PF12756">
    <property type="entry name" value="zf-C2H2_2"/>
    <property type="match status" value="2"/>
</dbReference>
<keyword evidence="3" id="KW-0862">Zinc</keyword>
<dbReference type="InterPro" id="IPR041661">
    <property type="entry name" value="ZN622/Rei1/Reh1_Znf-C2H2"/>
</dbReference>
<gene>
    <name evidence="8" type="primary">LOC113794269</name>
</gene>
<dbReference type="OrthoDB" id="278606at2759"/>
<accession>A0A6P6Y560</accession>
<dbReference type="Gene3D" id="3.30.160.60">
    <property type="entry name" value="Classic Zinc Finger"/>
    <property type="match status" value="1"/>
</dbReference>
<sequence>MDHENFIENINCFVCKKQLKEQSDELFEDFFRSYEQHLLNNHQIIVPKFPSVDEFIDFLQQCISLDQLQSENRCQQFTFKKFDKIFNYFLIDKQQMSEVVIKKIVEKHFLEKILNESQKQRSDPNFSRMCLFCRKIFSENRSQLFDHLYNDHNFFIGHPDNIIDANEFLDILEEKLKKLLCLYCEREFKNWNVLKEHMRKKGHKTLNHNNREYDRFYLINYLCNDKHWKQIKKENDFYIDNTNDDWDDWIVDDDNDNQLDCLCFFCPFKNKFDNIRQHLRMEHDFDFDKILAIDDFYDRIMIINFIRKNILTNQCYICQDTFENRDNLFEHLQNTRHMTRLPSKNVYHSPEYYFPALDDDCFLMFLDDCND</sequence>
<dbReference type="Proteomes" id="UP000515146">
    <property type="component" value="Unplaced"/>
</dbReference>
<dbReference type="SMART" id="SM00355">
    <property type="entry name" value="ZnF_C2H2"/>
    <property type="match status" value="4"/>
</dbReference>
<evidence type="ECO:0000256" key="1">
    <source>
        <dbReference type="ARBA" id="ARBA00022723"/>
    </source>
</evidence>
<evidence type="ECO:0000259" key="6">
    <source>
        <dbReference type="PROSITE" id="PS50157"/>
    </source>
</evidence>
<keyword evidence="7" id="KW-1185">Reference proteome</keyword>
<comment type="similarity">
    <text evidence="4">Belongs to the ZNF277 family.</text>
</comment>
<dbReference type="InterPro" id="IPR040048">
    <property type="entry name" value="ZNF277"/>
</dbReference>
<keyword evidence="2 5" id="KW-0863">Zinc-finger</keyword>
<evidence type="ECO:0000256" key="5">
    <source>
        <dbReference type="PROSITE-ProRule" id="PRU00042"/>
    </source>
</evidence>
<dbReference type="InterPro" id="IPR013087">
    <property type="entry name" value="Znf_C2H2_type"/>
</dbReference>
<feature type="domain" description="C2H2-type" evidence="6">
    <location>
        <begin position="313"/>
        <end position="342"/>
    </location>
</feature>
<dbReference type="PROSITE" id="PS50157">
    <property type="entry name" value="ZINC_FINGER_C2H2_2"/>
    <property type="match status" value="1"/>
</dbReference>
<evidence type="ECO:0000256" key="3">
    <source>
        <dbReference type="ARBA" id="ARBA00022833"/>
    </source>
</evidence>
<dbReference type="SUPFAM" id="SSF57667">
    <property type="entry name" value="beta-beta-alpha zinc fingers"/>
    <property type="match status" value="2"/>
</dbReference>
<organism evidence="7 8">
    <name type="scientific">Dermatophagoides pteronyssinus</name>
    <name type="common">European house dust mite</name>
    <dbReference type="NCBI Taxonomy" id="6956"/>
    <lineage>
        <taxon>Eukaryota</taxon>
        <taxon>Metazoa</taxon>
        <taxon>Ecdysozoa</taxon>
        <taxon>Arthropoda</taxon>
        <taxon>Chelicerata</taxon>
        <taxon>Arachnida</taxon>
        <taxon>Acari</taxon>
        <taxon>Acariformes</taxon>
        <taxon>Sarcoptiformes</taxon>
        <taxon>Astigmata</taxon>
        <taxon>Psoroptidia</taxon>
        <taxon>Analgoidea</taxon>
        <taxon>Pyroglyphidae</taxon>
        <taxon>Dermatophagoidinae</taxon>
        <taxon>Dermatophagoides</taxon>
    </lineage>
</organism>
<dbReference type="AlphaFoldDB" id="A0A6P6Y560"/>
<keyword evidence="1" id="KW-0479">Metal-binding</keyword>
<reference evidence="8" key="1">
    <citation type="submission" date="2025-08" db="UniProtKB">
        <authorList>
            <consortium name="RefSeq"/>
        </authorList>
    </citation>
    <scope>IDENTIFICATION</scope>
    <source>
        <strain evidence="8">Airmid</strain>
    </source>
</reference>
<dbReference type="InParanoid" id="A0A6P6Y560"/>
<protein>
    <submittedName>
        <fullName evidence="8">Zinc finger protein 277-like</fullName>
    </submittedName>
</protein>
<dbReference type="RefSeq" id="XP_027200176.1">
    <property type="nucleotide sequence ID" value="XM_027344375.1"/>
</dbReference>
<evidence type="ECO:0000313" key="7">
    <source>
        <dbReference type="Proteomes" id="UP000515146"/>
    </source>
</evidence>
<evidence type="ECO:0000313" key="8">
    <source>
        <dbReference type="RefSeq" id="XP_027200176.1"/>
    </source>
</evidence>
<dbReference type="KEGG" id="dpte:113794269"/>
<dbReference type="PANTHER" id="PTHR13267:SF3">
    <property type="entry name" value="ZINC FINGER PROTEIN 277"/>
    <property type="match status" value="1"/>
</dbReference>
<dbReference type="GO" id="GO:0008270">
    <property type="term" value="F:zinc ion binding"/>
    <property type="evidence" value="ECO:0007669"/>
    <property type="project" value="UniProtKB-KW"/>
</dbReference>
<dbReference type="FunCoup" id="A0A6P6Y560">
    <property type="interactions" value="1241"/>
</dbReference>